<dbReference type="STRING" id="81569.RUM4293_03812"/>
<dbReference type="AlphaFoldDB" id="A0A0P1EAB3"/>
<dbReference type="InterPro" id="IPR040079">
    <property type="entry name" value="Glutathione_S-Trfase"/>
</dbReference>
<dbReference type="EC" id="2.5.1.18" evidence="3"/>
<accession>A0A0P1EAB3</accession>
<gene>
    <name evidence="3" type="primary">gstB_1</name>
    <name evidence="3" type="ORF">RUA4292_00416</name>
</gene>
<dbReference type="Gene3D" id="3.40.30.10">
    <property type="entry name" value="Glutaredoxin"/>
    <property type="match status" value="1"/>
</dbReference>
<dbReference type="PROSITE" id="PS50404">
    <property type="entry name" value="GST_NTER"/>
    <property type="match status" value="1"/>
</dbReference>
<dbReference type="SUPFAM" id="SSF47616">
    <property type="entry name" value="GST C-terminal domain-like"/>
    <property type="match status" value="1"/>
</dbReference>
<dbReference type="SUPFAM" id="SSF52833">
    <property type="entry name" value="Thioredoxin-like"/>
    <property type="match status" value="1"/>
</dbReference>
<dbReference type="InterPro" id="IPR004045">
    <property type="entry name" value="Glutathione_S-Trfase_N"/>
</dbReference>
<dbReference type="InterPro" id="IPR036249">
    <property type="entry name" value="Thioredoxin-like_sf"/>
</dbReference>
<dbReference type="InterPro" id="IPR036282">
    <property type="entry name" value="Glutathione-S-Trfase_C_sf"/>
</dbReference>
<proteinExistence type="predicted"/>
<name>A0A0P1EAB3_9RHOB</name>
<evidence type="ECO:0000313" key="3">
    <source>
        <dbReference type="EMBL" id="CUH46251.1"/>
    </source>
</evidence>
<organism evidence="3 4">
    <name type="scientific">Ruegeria atlantica</name>
    <dbReference type="NCBI Taxonomy" id="81569"/>
    <lineage>
        <taxon>Bacteria</taxon>
        <taxon>Pseudomonadati</taxon>
        <taxon>Pseudomonadota</taxon>
        <taxon>Alphaproteobacteria</taxon>
        <taxon>Rhodobacterales</taxon>
        <taxon>Roseobacteraceae</taxon>
        <taxon>Ruegeria</taxon>
    </lineage>
</organism>
<reference evidence="3 4" key="1">
    <citation type="submission" date="2015-09" db="EMBL/GenBank/DDBJ databases">
        <authorList>
            <consortium name="Swine Surveillance"/>
        </authorList>
    </citation>
    <scope>NUCLEOTIDE SEQUENCE [LARGE SCALE GENOMIC DNA]</scope>
    <source>
        <strain evidence="3 4">CECT 4292</strain>
    </source>
</reference>
<dbReference type="Proteomes" id="UP000050783">
    <property type="component" value="Unassembled WGS sequence"/>
</dbReference>
<dbReference type="SFLD" id="SFLDG00358">
    <property type="entry name" value="Main_(cytGST)"/>
    <property type="match status" value="1"/>
</dbReference>
<dbReference type="PANTHER" id="PTHR44051:SF8">
    <property type="entry name" value="GLUTATHIONE S-TRANSFERASE GSTA"/>
    <property type="match status" value="1"/>
</dbReference>
<dbReference type="InterPro" id="IPR010987">
    <property type="entry name" value="Glutathione-S-Trfase_C-like"/>
</dbReference>
<dbReference type="PANTHER" id="PTHR44051">
    <property type="entry name" value="GLUTATHIONE S-TRANSFERASE-RELATED"/>
    <property type="match status" value="1"/>
</dbReference>
<dbReference type="Pfam" id="PF13409">
    <property type="entry name" value="GST_N_2"/>
    <property type="match status" value="1"/>
</dbReference>
<sequence>MSDATASANSPIQQANFSRNYAFPIGNVAIETFDIPADVYIQPMNAPYRLHFAPDNASLVIRLVLEEMGLPYETALVDRRQNAQNGAAYRGLNPNGLIPVLETPQGPIFETAAILLWLADTHAQLAPASDNPDRAAFLKWLFFASNTIHADLRILFYAEKYIDAAQAETLRNGIRPRLRQHLRVLDDVAKTSPSWLHADQPSVLTYYLACQMRWMSLYPERADRSWYQLADTPYLQTILMRLESRPATRAAIAAEGLGVTPFTSPSYAHPPEGSAT</sequence>
<evidence type="ECO:0000313" key="4">
    <source>
        <dbReference type="Proteomes" id="UP000050783"/>
    </source>
</evidence>
<protein>
    <submittedName>
        <fullName evidence="3">Glutathione S-transferase GST-6.0</fullName>
        <ecNumber evidence="3">2.5.1.18</ecNumber>
    </submittedName>
</protein>
<dbReference type="CDD" id="cd03057">
    <property type="entry name" value="GST_N_Beta"/>
    <property type="match status" value="1"/>
</dbReference>
<feature type="domain" description="GST C-terminal" evidence="2">
    <location>
        <begin position="130"/>
        <end position="262"/>
    </location>
</feature>
<dbReference type="GO" id="GO:0004364">
    <property type="term" value="F:glutathione transferase activity"/>
    <property type="evidence" value="ECO:0007669"/>
    <property type="project" value="UniProtKB-EC"/>
</dbReference>
<dbReference type="Gene3D" id="1.20.1050.10">
    <property type="match status" value="1"/>
</dbReference>
<feature type="domain" description="GST N-terminal" evidence="1">
    <location>
        <begin position="45"/>
        <end position="126"/>
    </location>
</feature>
<dbReference type="PROSITE" id="PS50405">
    <property type="entry name" value="GST_CTER"/>
    <property type="match status" value="1"/>
</dbReference>
<evidence type="ECO:0000259" key="1">
    <source>
        <dbReference type="PROSITE" id="PS50404"/>
    </source>
</evidence>
<dbReference type="EMBL" id="CYPU01000009">
    <property type="protein sequence ID" value="CUH46251.1"/>
    <property type="molecule type" value="Genomic_DNA"/>
</dbReference>
<evidence type="ECO:0000259" key="2">
    <source>
        <dbReference type="PROSITE" id="PS50405"/>
    </source>
</evidence>
<dbReference type="SFLD" id="SFLDS00019">
    <property type="entry name" value="Glutathione_Transferase_(cytos"/>
    <property type="match status" value="1"/>
</dbReference>
<dbReference type="CDD" id="cd03188">
    <property type="entry name" value="GST_C_Beta"/>
    <property type="match status" value="1"/>
</dbReference>
<keyword evidence="3" id="KW-0808">Transferase</keyword>